<gene>
    <name evidence="3" type="ORF">HPB48_004655</name>
</gene>
<dbReference type="PANTHER" id="PTHR31751">
    <property type="entry name" value="SI:CH211-108C17.2-RELATED-RELATED"/>
    <property type="match status" value="1"/>
</dbReference>
<dbReference type="OMA" id="FLARMNC"/>
<evidence type="ECO:0000313" key="3">
    <source>
        <dbReference type="EMBL" id="KAH9368636.1"/>
    </source>
</evidence>
<evidence type="ECO:0000313" key="4">
    <source>
        <dbReference type="Proteomes" id="UP000821853"/>
    </source>
</evidence>
<feature type="domain" description="Mutator-like transposase" evidence="2">
    <location>
        <begin position="154"/>
        <end position="507"/>
    </location>
</feature>
<dbReference type="AlphaFoldDB" id="A0A9J6G2S7"/>
<proteinExistence type="predicted"/>
<dbReference type="InterPro" id="IPR049012">
    <property type="entry name" value="Mutator_transp_dom"/>
</dbReference>
<name>A0A9J6G2S7_HAELO</name>
<dbReference type="VEuPathDB" id="VectorBase:HLOH_049893"/>
<feature type="compositionally biased region" description="Basic and acidic residues" evidence="1">
    <location>
        <begin position="618"/>
        <end position="636"/>
    </location>
</feature>
<protein>
    <recommendedName>
        <fullName evidence="2">Mutator-like transposase domain-containing protein</fullName>
    </recommendedName>
</protein>
<evidence type="ECO:0000256" key="1">
    <source>
        <dbReference type="SAM" id="MobiDB-lite"/>
    </source>
</evidence>
<keyword evidence="4" id="KW-1185">Reference proteome</keyword>
<evidence type="ECO:0000259" key="2">
    <source>
        <dbReference type="Pfam" id="PF20700"/>
    </source>
</evidence>
<organism evidence="3 4">
    <name type="scientific">Haemaphysalis longicornis</name>
    <name type="common">Bush tick</name>
    <dbReference type="NCBI Taxonomy" id="44386"/>
    <lineage>
        <taxon>Eukaryota</taxon>
        <taxon>Metazoa</taxon>
        <taxon>Ecdysozoa</taxon>
        <taxon>Arthropoda</taxon>
        <taxon>Chelicerata</taxon>
        <taxon>Arachnida</taxon>
        <taxon>Acari</taxon>
        <taxon>Parasitiformes</taxon>
        <taxon>Ixodida</taxon>
        <taxon>Ixodoidea</taxon>
        <taxon>Ixodidae</taxon>
        <taxon>Haemaphysalinae</taxon>
        <taxon>Haemaphysalis</taxon>
    </lineage>
</organism>
<dbReference type="EMBL" id="JABSTR010000004">
    <property type="protein sequence ID" value="KAH9368636.1"/>
    <property type="molecule type" value="Genomic_DNA"/>
</dbReference>
<reference evidence="3 4" key="1">
    <citation type="journal article" date="2020" name="Cell">
        <title>Large-Scale Comparative Analyses of Tick Genomes Elucidate Their Genetic Diversity and Vector Capacities.</title>
        <authorList>
            <consortium name="Tick Genome and Microbiome Consortium (TIGMIC)"/>
            <person name="Jia N."/>
            <person name="Wang J."/>
            <person name="Shi W."/>
            <person name="Du L."/>
            <person name="Sun Y."/>
            <person name="Zhan W."/>
            <person name="Jiang J.F."/>
            <person name="Wang Q."/>
            <person name="Zhang B."/>
            <person name="Ji P."/>
            <person name="Bell-Sakyi L."/>
            <person name="Cui X.M."/>
            <person name="Yuan T.T."/>
            <person name="Jiang B.G."/>
            <person name="Yang W.F."/>
            <person name="Lam T.T."/>
            <person name="Chang Q.C."/>
            <person name="Ding S.J."/>
            <person name="Wang X.J."/>
            <person name="Zhu J.G."/>
            <person name="Ruan X.D."/>
            <person name="Zhao L."/>
            <person name="Wei J.T."/>
            <person name="Ye R.Z."/>
            <person name="Que T.C."/>
            <person name="Du C.H."/>
            <person name="Zhou Y.H."/>
            <person name="Cheng J.X."/>
            <person name="Dai P.F."/>
            <person name="Guo W.B."/>
            <person name="Han X.H."/>
            <person name="Huang E.J."/>
            <person name="Li L.F."/>
            <person name="Wei W."/>
            <person name="Gao Y.C."/>
            <person name="Liu J.Z."/>
            <person name="Shao H.Z."/>
            <person name="Wang X."/>
            <person name="Wang C.C."/>
            <person name="Yang T.C."/>
            <person name="Huo Q.B."/>
            <person name="Li W."/>
            <person name="Chen H.Y."/>
            <person name="Chen S.E."/>
            <person name="Zhou L.G."/>
            <person name="Ni X.B."/>
            <person name="Tian J.H."/>
            <person name="Sheng Y."/>
            <person name="Liu T."/>
            <person name="Pan Y.S."/>
            <person name="Xia L.Y."/>
            <person name="Li J."/>
            <person name="Zhao F."/>
            <person name="Cao W.C."/>
        </authorList>
    </citation>
    <scope>NUCLEOTIDE SEQUENCE [LARGE SCALE GENOMIC DNA]</scope>
    <source>
        <strain evidence="3">HaeL-2018</strain>
    </source>
</reference>
<dbReference type="Pfam" id="PF20700">
    <property type="entry name" value="Mutator"/>
    <property type="match status" value="1"/>
</dbReference>
<feature type="region of interest" description="Disordered" evidence="1">
    <location>
        <begin position="611"/>
        <end position="662"/>
    </location>
</feature>
<accession>A0A9J6G2S7</accession>
<feature type="compositionally biased region" description="Basic residues" evidence="1">
    <location>
        <begin position="1"/>
        <end position="47"/>
    </location>
</feature>
<feature type="compositionally biased region" description="Basic and acidic residues" evidence="1">
    <location>
        <begin position="54"/>
        <end position="64"/>
    </location>
</feature>
<sequence length="662" mass="72880">MCRRHLSCCERQRKHKAMPGSAKKQHTRKKYGKKRKKSQVSNFKKRSAPVETVEITRDPERNADADGAADAPDSEIGLAAPTGPPGPSQRVRLDTAMLQPSEVREKKAKAEERLHDLASKPAMKRKMDCFASESPDVATGPVDTNFLIASLDSLNSLMNGVKCKTCGGNVSVSTGEREYGLAVKLCLECVNCGVVSSSWSSPRVEGEQKVNPFVVNVLAARAMQSSGNRQAALNDVFAEMNISHRGLHTKTWQHYVKTKLTPAATRAADSVTTESAKAVRELYRELDIDNPGNIAVSYDGSWMTRGHTSHIGVGTVIELFTGLVLDYVVLSNFCAGCERAPDKNDPAYQSWTESHVCQKNTDKKAGEMEVQAALILFERSLAKYGLRYTTILCDGDCRTYLALSEAGVYGYIKIVKEDCINHVEKRMGTNLRTLKSKSGGAEGLGGKGRLTGELITKLSRYYGWALKSHKGNVEETQKAVMATYHHVTSNDAVSDHSLCPTGPDSWCRQNAAIAKGEPTPKHRYNLPPHVCKVLRPVYERLSDRKLLERCQRGQTQNNNESLHAVIWALAPKERHASLFTVEAAVAEAVMRFNGGNERTSAGILKELNLTPGQKSARRTAEKDRRRAAESARKRAAAENVQRAVKKRHTNAGKQTDYIPGGY</sequence>
<dbReference type="OrthoDB" id="6509901at2759"/>
<feature type="region of interest" description="Disordered" evidence="1">
    <location>
        <begin position="1"/>
        <end position="91"/>
    </location>
</feature>
<dbReference type="Proteomes" id="UP000821853">
    <property type="component" value="Chromosome 2"/>
</dbReference>
<comment type="caution">
    <text evidence="3">The sequence shown here is derived from an EMBL/GenBank/DDBJ whole genome shotgun (WGS) entry which is preliminary data.</text>
</comment>